<dbReference type="InterPro" id="IPR001765">
    <property type="entry name" value="Carbonic_anhydrase"/>
</dbReference>
<evidence type="ECO:0000256" key="1">
    <source>
        <dbReference type="ARBA" id="ARBA00006217"/>
    </source>
</evidence>
<dbReference type="GO" id="GO:0004089">
    <property type="term" value="F:carbonate dehydratase activity"/>
    <property type="evidence" value="ECO:0007669"/>
    <property type="project" value="InterPro"/>
</dbReference>
<dbReference type="PANTHER" id="PTHR43175:SF3">
    <property type="entry name" value="CARBON DISULFIDE HYDROLASE"/>
    <property type="match status" value="1"/>
</dbReference>
<accession>A0A979G3L3</accession>
<evidence type="ECO:0000256" key="4">
    <source>
        <dbReference type="PIRSR" id="PIRSR601765-1"/>
    </source>
</evidence>
<reference evidence="6" key="1">
    <citation type="submission" date="2009-08" db="EMBL/GenBank/DDBJ databases">
        <title>The complete genome of Chitinophaga pinensis DSM 2588.</title>
        <authorList>
            <consortium name="US DOE Joint Genome Institute (JGI-PGF)"/>
            <person name="Lucas S."/>
            <person name="Copeland A."/>
            <person name="Lapidus A."/>
            <person name="Glavina del Rio T."/>
            <person name="Dalin E."/>
            <person name="Tice H."/>
            <person name="Bruce D."/>
            <person name="Goodwin L."/>
            <person name="Pitluck S."/>
            <person name="Kyrpides N."/>
            <person name="Mavromatis K."/>
            <person name="Ivanova N."/>
            <person name="Mikhailova N."/>
            <person name="Sims D."/>
            <person name="Meinche L."/>
            <person name="Brettin T."/>
            <person name="Detter J.C."/>
            <person name="Han C."/>
            <person name="Larimer F."/>
            <person name="Land M."/>
            <person name="Hauser L."/>
            <person name="Markowitz V."/>
            <person name="Cheng J.-F."/>
            <person name="Hugenholtz P."/>
            <person name="Woyke T."/>
            <person name="Wu D."/>
            <person name="Spring S."/>
            <person name="Klenk H.-P."/>
            <person name="Eisen J.A."/>
        </authorList>
    </citation>
    <scope>NUCLEOTIDE SEQUENCE [LARGE SCALE GENOMIC DNA]</scope>
    <source>
        <strain evidence="6">ATCC 43595 / DSM 2588 / LMG 13176 / NBRC 15968 / NCIMB 11800 / UQM 2034</strain>
    </source>
</reference>
<dbReference type="GO" id="GO:0008270">
    <property type="term" value="F:zinc ion binding"/>
    <property type="evidence" value="ECO:0007669"/>
    <property type="project" value="InterPro"/>
</dbReference>
<name>A0A979G3L3_CHIPD</name>
<dbReference type="AlphaFoldDB" id="A0A979G3L3"/>
<comment type="similarity">
    <text evidence="1">Belongs to the beta-class carbonic anhydrase family.</text>
</comment>
<evidence type="ECO:0000256" key="2">
    <source>
        <dbReference type="ARBA" id="ARBA00022723"/>
    </source>
</evidence>
<organism evidence="5 6">
    <name type="scientific">Chitinophaga pinensis (strain ATCC 43595 / DSM 2588 / LMG 13176 / NBRC 15968 / NCIMB 11800 / UQM 2034)</name>
    <dbReference type="NCBI Taxonomy" id="485918"/>
    <lineage>
        <taxon>Bacteria</taxon>
        <taxon>Pseudomonadati</taxon>
        <taxon>Bacteroidota</taxon>
        <taxon>Chitinophagia</taxon>
        <taxon>Chitinophagales</taxon>
        <taxon>Chitinophagaceae</taxon>
        <taxon>Chitinophaga</taxon>
    </lineage>
</organism>
<dbReference type="KEGG" id="cpi:Cpin_2698"/>
<feature type="binding site" evidence="4">
    <location>
        <position position="125"/>
    </location>
    <ligand>
        <name>Zn(2+)</name>
        <dbReference type="ChEBI" id="CHEBI:29105"/>
    </ligand>
</feature>
<gene>
    <name evidence="5" type="ordered locus">Cpin_2698</name>
</gene>
<dbReference type="PANTHER" id="PTHR43175">
    <property type="entry name" value="CARBONIC ANHYDRASE"/>
    <property type="match status" value="1"/>
</dbReference>
<dbReference type="EMBL" id="CP001699">
    <property type="protein sequence ID" value="ACU60180.1"/>
    <property type="molecule type" value="Genomic_DNA"/>
</dbReference>
<feature type="binding site" evidence="4">
    <location>
        <position position="128"/>
    </location>
    <ligand>
        <name>Zn(2+)</name>
        <dbReference type="ChEBI" id="CHEBI:29105"/>
    </ligand>
</feature>
<protein>
    <submittedName>
        <fullName evidence="5">Carbonic anhydrase</fullName>
    </submittedName>
</protein>
<evidence type="ECO:0000256" key="3">
    <source>
        <dbReference type="ARBA" id="ARBA00022833"/>
    </source>
</evidence>
<evidence type="ECO:0000313" key="5">
    <source>
        <dbReference type="EMBL" id="ACU60180.1"/>
    </source>
</evidence>
<keyword evidence="3 4" id="KW-0862">Zinc</keyword>
<evidence type="ECO:0000313" key="6">
    <source>
        <dbReference type="Proteomes" id="UP000002215"/>
    </source>
</evidence>
<dbReference type="Gene3D" id="3.40.1050.10">
    <property type="entry name" value="Carbonic anhydrase"/>
    <property type="match status" value="1"/>
</dbReference>
<sequence length="212" mass="24194">MNYKKGIIKTKEENKMGKFEEFQFRTQPWFDQSNFQGFNQAIPMKTIVIYCFDPRAAEIPQAVATYFGDEVYPGENIINEEGARVGHTRTLFEVSNAGGRALSALQSVATMEYLFHVQNVVVVHHSFCGATAFTPEQLINEFHEHHHADLTSVIDHDSMAIMDYEKSLQHDLQLLRNSPAVPKNIKLYGFFYEMNSGKLTEVLRDIPDESKA</sequence>
<reference evidence="5 6" key="2">
    <citation type="journal article" date="2010" name="Stand. Genomic Sci.">
        <title>Complete genome sequence of Chitinophaga pinensis type strain (UQM 2034).</title>
        <authorList>
            <person name="Glavina Del Rio T."/>
            <person name="Abt B."/>
            <person name="Spring S."/>
            <person name="Lapidus A."/>
            <person name="Nolan M."/>
            <person name="Tice H."/>
            <person name="Copeland A."/>
            <person name="Cheng J.F."/>
            <person name="Chen F."/>
            <person name="Bruce D."/>
            <person name="Goodwin L."/>
            <person name="Pitluck S."/>
            <person name="Ivanova N."/>
            <person name="Mavromatis K."/>
            <person name="Mikhailova N."/>
            <person name="Pati A."/>
            <person name="Chen A."/>
            <person name="Palaniappan K."/>
            <person name="Land M."/>
            <person name="Hauser L."/>
            <person name="Chang Y.J."/>
            <person name="Jeffries C.D."/>
            <person name="Chain P."/>
            <person name="Saunders E."/>
            <person name="Detter J.C."/>
            <person name="Brettin T."/>
            <person name="Rohde M."/>
            <person name="Goker M."/>
            <person name="Bristow J."/>
            <person name="Eisen J.A."/>
            <person name="Markowitz V."/>
            <person name="Hugenholtz P."/>
            <person name="Kyrpides N.C."/>
            <person name="Klenk H.P."/>
            <person name="Lucas S."/>
        </authorList>
    </citation>
    <scope>NUCLEOTIDE SEQUENCE [LARGE SCALE GENOMIC DNA]</scope>
    <source>
        <strain evidence="6">ATCC 43595 / DSM 2588 / LMG 13176 / NBRC 15968 / NCIMB 11800 / UQM 2034</strain>
    </source>
</reference>
<dbReference type="SMART" id="SM00947">
    <property type="entry name" value="Pro_CA"/>
    <property type="match status" value="1"/>
</dbReference>
<comment type="cofactor">
    <cofactor evidence="4">
        <name>Zn(2+)</name>
        <dbReference type="ChEBI" id="CHEBI:29105"/>
    </cofactor>
    <text evidence="4">Binds 1 zinc ion per subunit.</text>
</comment>
<dbReference type="Proteomes" id="UP000002215">
    <property type="component" value="Chromosome"/>
</dbReference>
<dbReference type="InterPro" id="IPR036874">
    <property type="entry name" value="Carbonic_anhydrase_sf"/>
</dbReference>
<dbReference type="SUPFAM" id="SSF53056">
    <property type="entry name" value="beta-carbonic anhydrase, cab"/>
    <property type="match status" value="1"/>
</dbReference>
<proteinExistence type="inferred from homology"/>
<keyword evidence="2 4" id="KW-0479">Metal-binding</keyword>